<feature type="chain" id="PRO_5042137848" evidence="1">
    <location>
        <begin position="19"/>
        <end position="566"/>
    </location>
</feature>
<keyword evidence="1" id="KW-0732">Signal</keyword>
<evidence type="ECO:0000256" key="1">
    <source>
        <dbReference type="SAM" id="SignalP"/>
    </source>
</evidence>
<dbReference type="Proteomes" id="UP001214638">
    <property type="component" value="Unassembled WGS sequence"/>
</dbReference>
<name>A0AAD9UNN6_9APIC</name>
<dbReference type="KEGG" id="bdw:94336941"/>
<organism evidence="2 3">
    <name type="scientific">Babesia duncani</name>
    <dbReference type="NCBI Taxonomy" id="323732"/>
    <lineage>
        <taxon>Eukaryota</taxon>
        <taxon>Sar</taxon>
        <taxon>Alveolata</taxon>
        <taxon>Apicomplexa</taxon>
        <taxon>Aconoidasida</taxon>
        <taxon>Piroplasmida</taxon>
        <taxon>Babesiidae</taxon>
        <taxon>Babesia</taxon>
    </lineage>
</organism>
<dbReference type="GeneID" id="94336941"/>
<gene>
    <name evidence="2" type="ORF">BdWA1_002644</name>
</gene>
<proteinExistence type="predicted"/>
<dbReference type="EMBL" id="JALLKP010000003">
    <property type="protein sequence ID" value="KAK2196046.1"/>
    <property type="molecule type" value="Genomic_DNA"/>
</dbReference>
<evidence type="ECO:0000313" key="3">
    <source>
        <dbReference type="Proteomes" id="UP001214638"/>
    </source>
</evidence>
<reference evidence="2" key="1">
    <citation type="journal article" date="2023" name="Nat. Microbiol.">
        <title>Babesia duncani multi-omics identifies virulence factors and drug targets.</title>
        <authorList>
            <person name="Singh P."/>
            <person name="Lonardi S."/>
            <person name="Liang Q."/>
            <person name="Vydyam P."/>
            <person name="Khabirova E."/>
            <person name="Fang T."/>
            <person name="Gihaz S."/>
            <person name="Thekkiniath J."/>
            <person name="Munshi M."/>
            <person name="Abel S."/>
            <person name="Ciampossin L."/>
            <person name="Batugedara G."/>
            <person name="Gupta M."/>
            <person name="Lu X.M."/>
            <person name="Lenz T."/>
            <person name="Chakravarty S."/>
            <person name="Cornillot E."/>
            <person name="Hu Y."/>
            <person name="Ma W."/>
            <person name="Gonzalez L.M."/>
            <person name="Sanchez S."/>
            <person name="Estrada K."/>
            <person name="Sanchez-Flores A."/>
            <person name="Montero E."/>
            <person name="Harb O.S."/>
            <person name="Le Roch K.G."/>
            <person name="Mamoun C.B."/>
        </authorList>
    </citation>
    <scope>NUCLEOTIDE SEQUENCE</scope>
    <source>
        <strain evidence="2">WA1</strain>
    </source>
</reference>
<comment type="caution">
    <text evidence="2">The sequence shown here is derived from an EMBL/GenBank/DDBJ whole genome shotgun (WGS) entry which is preliminary data.</text>
</comment>
<sequence length="566" mass="66177">MDLCLFYAYVILISGVHGVTIPLDILETTETHNNGGGHEKIHNLKSDESKYFKEIDLGDKEFIRMIGTMTDFFFDRITFNGMLLYSSPEDFSQVVLWEYWMNMDFIIFRIETENDKIKMIYQRTQTKMWTKITARKFQKLELRYKPKLALDIDKMENSNGIRYRPYNNGCRRYENFIAIRALFINKIVASGLTIMDLNQGEFYGERCRRVVVYSFNGIRRSVRIIIFNNRGKFRKLNYDYNPDGNGFTRNFNYDCNPDGGEFSRNSNYNGGIKSSNTEQDHQTFNYEEASTSGLVERTVENTETTFVTDNDQDTTTVELDAPTNQYVLNVDIMNWYSALGTKIYIMEGKYNLRVIKIDQERYHSLRYKKAWVFIGQFECMLKSVVIYDWNCGSIVSYEYNDLNGVGHAEYKKNNGVGWFPIGATEYQYILFNDIPRLDIDVSSQHQPKGIVVERNSDEYGTYNIFKIDHHLMIGRIMDNRDWVIYNLRRSPVKIRLTRVVVDVNKTFPVCALAFSHDGGEYVGYHIYENGKWIILSEPKESILTVFMKRLNASSLEISEISQLNIS</sequence>
<evidence type="ECO:0000313" key="2">
    <source>
        <dbReference type="EMBL" id="KAK2196046.1"/>
    </source>
</evidence>
<accession>A0AAD9UNN6</accession>
<dbReference type="AlphaFoldDB" id="A0AAD9UNN6"/>
<keyword evidence="3" id="KW-1185">Reference proteome</keyword>
<feature type="signal peptide" evidence="1">
    <location>
        <begin position="1"/>
        <end position="18"/>
    </location>
</feature>
<protein>
    <submittedName>
        <fullName evidence="2">Uncharacterized protein</fullName>
    </submittedName>
</protein>
<dbReference type="RefSeq" id="XP_067802888.1">
    <property type="nucleotide sequence ID" value="XM_067947666.1"/>
</dbReference>